<dbReference type="PANTHER" id="PTHR30213">
    <property type="entry name" value="INNER MEMBRANE PROTEIN YHJD"/>
    <property type="match status" value="1"/>
</dbReference>
<keyword evidence="5 6" id="KW-0472">Membrane</keyword>
<dbReference type="Proteomes" id="UP000283993">
    <property type="component" value="Unassembled WGS sequence"/>
</dbReference>
<name>A0A423PQ63_9GAMM</name>
<keyword evidence="2" id="KW-1003">Cell membrane</keyword>
<keyword evidence="3 6" id="KW-0812">Transmembrane</keyword>
<evidence type="ECO:0000256" key="2">
    <source>
        <dbReference type="ARBA" id="ARBA00022475"/>
    </source>
</evidence>
<feature type="transmembrane region" description="Helical" evidence="6">
    <location>
        <begin position="53"/>
        <end position="73"/>
    </location>
</feature>
<evidence type="ECO:0000256" key="4">
    <source>
        <dbReference type="ARBA" id="ARBA00022989"/>
    </source>
</evidence>
<dbReference type="GO" id="GO:0005886">
    <property type="term" value="C:plasma membrane"/>
    <property type="evidence" value="ECO:0007669"/>
    <property type="project" value="UniProtKB-SubCell"/>
</dbReference>
<feature type="transmembrane region" description="Helical" evidence="6">
    <location>
        <begin position="111"/>
        <end position="132"/>
    </location>
</feature>
<evidence type="ECO:0000256" key="5">
    <source>
        <dbReference type="ARBA" id="ARBA00023136"/>
    </source>
</evidence>
<proteinExistence type="predicted"/>
<evidence type="ECO:0000256" key="6">
    <source>
        <dbReference type="SAM" id="Phobius"/>
    </source>
</evidence>
<organism evidence="7 8">
    <name type="scientific">Salinisphaera orenii MK-B5</name>
    <dbReference type="NCBI Taxonomy" id="856730"/>
    <lineage>
        <taxon>Bacteria</taxon>
        <taxon>Pseudomonadati</taxon>
        <taxon>Pseudomonadota</taxon>
        <taxon>Gammaproteobacteria</taxon>
        <taxon>Salinisphaerales</taxon>
        <taxon>Salinisphaeraceae</taxon>
        <taxon>Salinisphaera</taxon>
    </lineage>
</organism>
<dbReference type="EMBL" id="AYKH01000012">
    <property type="protein sequence ID" value="ROO27745.1"/>
    <property type="molecule type" value="Genomic_DNA"/>
</dbReference>
<evidence type="ECO:0000256" key="1">
    <source>
        <dbReference type="ARBA" id="ARBA00004651"/>
    </source>
</evidence>
<sequence length="452" mass="49652">MISAISRRFDAAIWEPELERQRGARRWGITAARLVQVLIRDIQHGEITMRAMGLVYTTLLSLVPLLALAFSMLKAFGVDSALRPTLQRFMAPLGGQGDVIVDQIVDFVENVQVGVLGALGVVFLMYSVISLIQKVEAGCNYIWQVRHARSLGRRFTEYLSVLIVGPIVILAGSSMTASLTSNTVVDYLADIEPFGTSLYVAGRLVPYLLYSAAFTFLYAFMPNTRVRLLPALGGGVFAGVLWQTASLGFAVFAKNAGNVNAIYSSFAIVILLLIWIYVSWLILLMGCRVAFLLQHTEQLSRRPYPPRLGAERREQLALLMMGLIGRSFLHGDTPWQVERIAHELRAAPDHVYDVVDQLVDAGILLETGEDSVTLLPRQDIECVTLNGILDAVRAGDAAAALRPRDAVAHRDVTAWIERKEKARRRVFDGLTLRALVADEDAAIAPTGVGAGH</sequence>
<dbReference type="NCBIfam" id="TIGR00765">
    <property type="entry name" value="yihY_not_rbn"/>
    <property type="match status" value="1"/>
</dbReference>
<evidence type="ECO:0000313" key="7">
    <source>
        <dbReference type="EMBL" id="ROO27745.1"/>
    </source>
</evidence>
<feature type="transmembrane region" description="Helical" evidence="6">
    <location>
        <begin position="200"/>
        <end position="221"/>
    </location>
</feature>
<feature type="transmembrane region" description="Helical" evidence="6">
    <location>
        <begin position="228"/>
        <end position="253"/>
    </location>
</feature>
<comment type="subcellular location">
    <subcellularLocation>
        <location evidence="1">Cell membrane</location>
        <topology evidence="1">Multi-pass membrane protein</topology>
    </subcellularLocation>
</comment>
<evidence type="ECO:0000313" key="8">
    <source>
        <dbReference type="Proteomes" id="UP000283993"/>
    </source>
</evidence>
<keyword evidence="4 6" id="KW-1133">Transmembrane helix</keyword>
<evidence type="ECO:0000256" key="3">
    <source>
        <dbReference type="ARBA" id="ARBA00022692"/>
    </source>
</evidence>
<dbReference type="PANTHER" id="PTHR30213:SF0">
    <property type="entry name" value="UPF0761 MEMBRANE PROTEIN YIHY"/>
    <property type="match status" value="1"/>
</dbReference>
<feature type="transmembrane region" description="Helical" evidence="6">
    <location>
        <begin position="158"/>
        <end position="180"/>
    </location>
</feature>
<feature type="transmembrane region" description="Helical" evidence="6">
    <location>
        <begin position="265"/>
        <end position="293"/>
    </location>
</feature>
<dbReference type="AlphaFoldDB" id="A0A423PQ63"/>
<comment type="caution">
    <text evidence="7">The sequence shown here is derived from an EMBL/GenBank/DDBJ whole genome shotgun (WGS) entry which is preliminary data.</text>
</comment>
<reference evidence="7 8" key="1">
    <citation type="submission" date="2013-10" db="EMBL/GenBank/DDBJ databases">
        <title>Salinisphaera orenii MK-B5 Genome Sequencing.</title>
        <authorList>
            <person name="Lai Q."/>
            <person name="Li C."/>
            <person name="Shao Z."/>
        </authorList>
    </citation>
    <scope>NUCLEOTIDE SEQUENCE [LARGE SCALE GENOMIC DNA]</scope>
    <source>
        <strain evidence="7 8">MK-B5</strain>
    </source>
</reference>
<keyword evidence="8" id="KW-1185">Reference proteome</keyword>
<dbReference type="InterPro" id="IPR017039">
    <property type="entry name" value="Virul_fac_BrkB"/>
</dbReference>
<gene>
    <name evidence="7" type="ORF">SAOR_07920</name>
</gene>
<dbReference type="RefSeq" id="WP_123630943.1">
    <property type="nucleotide sequence ID" value="NZ_AYKH01000012.1"/>
</dbReference>
<accession>A0A423PQ63</accession>
<protein>
    <submittedName>
        <fullName evidence="7">Ribonuclease BN</fullName>
    </submittedName>
</protein>
<dbReference type="Pfam" id="PF03631">
    <property type="entry name" value="Virul_fac_BrkB"/>
    <property type="match status" value="1"/>
</dbReference>